<dbReference type="GO" id="GO:0046933">
    <property type="term" value="F:proton-transporting ATP synthase activity, rotational mechanism"/>
    <property type="evidence" value="ECO:0007669"/>
    <property type="project" value="UniProtKB-UniRule"/>
</dbReference>
<dbReference type="PANTHER" id="PTHR33445">
    <property type="entry name" value="ATP SYNTHASE SUBUNIT B', CHLOROPLASTIC"/>
    <property type="match status" value="1"/>
</dbReference>
<evidence type="ECO:0000256" key="3">
    <source>
        <dbReference type="ARBA" id="ARBA00022475"/>
    </source>
</evidence>
<gene>
    <name evidence="13" type="primary">atpF</name>
    <name evidence="16" type="ORF">DES48_102308</name>
</gene>
<dbReference type="CDD" id="cd06503">
    <property type="entry name" value="ATP-synt_Fo_b"/>
    <property type="match status" value="1"/>
</dbReference>
<comment type="subcellular location">
    <subcellularLocation>
        <location evidence="13">Cell membrane</location>
        <topology evidence="13">Single-pass membrane protein</topology>
    </subcellularLocation>
    <subcellularLocation>
        <location evidence="12">Endomembrane system</location>
        <topology evidence="12">Single-pass membrane protein</topology>
    </subcellularLocation>
</comment>
<keyword evidence="8 13" id="KW-0406">Ion transport</keyword>
<organism evidence="16 17">
    <name type="scientific">Paraliobacillus ryukyuensis</name>
    <dbReference type="NCBI Taxonomy" id="200904"/>
    <lineage>
        <taxon>Bacteria</taxon>
        <taxon>Bacillati</taxon>
        <taxon>Bacillota</taxon>
        <taxon>Bacilli</taxon>
        <taxon>Bacillales</taxon>
        <taxon>Bacillaceae</taxon>
        <taxon>Paraliobacillus</taxon>
    </lineage>
</organism>
<comment type="similarity">
    <text evidence="1 13 14">Belongs to the ATPase B chain family.</text>
</comment>
<feature type="coiled-coil region" evidence="15">
    <location>
        <begin position="46"/>
        <end position="146"/>
    </location>
</feature>
<evidence type="ECO:0000313" key="17">
    <source>
        <dbReference type="Proteomes" id="UP000252254"/>
    </source>
</evidence>
<evidence type="ECO:0000256" key="5">
    <source>
        <dbReference type="ARBA" id="ARBA00022692"/>
    </source>
</evidence>
<dbReference type="STRING" id="200904.GCA_900168775_00579"/>
<evidence type="ECO:0000256" key="7">
    <source>
        <dbReference type="ARBA" id="ARBA00022989"/>
    </source>
</evidence>
<evidence type="ECO:0000256" key="9">
    <source>
        <dbReference type="ARBA" id="ARBA00023136"/>
    </source>
</evidence>
<dbReference type="Gene3D" id="6.10.250.1580">
    <property type="match status" value="1"/>
</dbReference>
<keyword evidence="5 13" id="KW-0812">Transmembrane</keyword>
<evidence type="ECO:0000256" key="4">
    <source>
        <dbReference type="ARBA" id="ARBA00022547"/>
    </source>
</evidence>
<keyword evidence="2 13" id="KW-0813">Transport</keyword>
<name>A0A366EDQ3_9BACI</name>
<evidence type="ECO:0000256" key="6">
    <source>
        <dbReference type="ARBA" id="ARBA00022781"/>
    </source>
</evidence>
<comment type="function">
    <text evidence="11 13">F(1)F(0) ATP synthase produces ATP from ADP in the presence of a proton or sodium gradient. F-type ATPases consist of two structural domains, F(1) containing the extramembraneous catalytic core and F(0) containing the membrane proton channel, linked together by a central stalk and a peripheral stalk. During catalysis, ATP synthesis in the catalytic domain of F(1) is coupled via a rotary mechanism of the central stalk subunits to proton translocation.</text>
</comment>
<dbReference type="InterPro" id="IPR028987">
    <property type="entry name" value="ATP_synth_B-like_membr_sf"/>
</dbReference>
<proteinExistence type="inferred from homology"/>
<keyword evidence="3 13" id="KW-1003">Cell membrane</keyword>
<dbReference type="NCBIfam" id="TIGR01144">
    <property type="entry name" value="ATP_synt_b"/>
    <property type="match status" value="1"/>
</dbReference>
<dbReference type="HAMAP" id="MF_01398">
    <property type="entry name" value="ATP_synth_b_bprime"/>
    <property type="match status" value="1"/>
</dbReference>
<dbReference type="GO" id="GO:0005886">
    <property type="term" value="C:plasma membrane"/>
    <property type="evidence" value="ECO:0007669"/>
    <property type="project" value="UniProtKB-SubCell"/>
</dbReference>
<keyword evidence="15" id="KW-0175">Coiled coil</keyword>
<keyword evidence="9 13" id="KW-0472">Membrane</keyword>
<dbReference type="GO" id="GO:0046961">
    <property type="term" value="F:proton-transporting ATPase activity, rotational mechanism"/>
    <property type="evidence" value="ECO:0007669"/>
    <property type="project" value="TreeGrafter"/>
</dbReference>
<comment type="caution">
    <text evidence="16">The sequence shown here is derived from an EMBL/GenBank/DDBJ whole genome shotgun (WGS) entry which is preliminary data.</text>
</comment>
<dbReference type="InterPro" id="IPR050059">
    <property type="entry name" value="ATP_synthase_B_chain"/>
</dbReference>
<dbReference type="Proteomes" id="UP000252254">
    <property type="component" value="Unassembled WGS sequence"/>
</dbReference>
<evidence type="ECO:0000256" key="13">
    <source>
        <dbReference type="HAMAP-Rule" id="MF_01398"/>
    </source>
</evidence>
<reference evidence="16 17" key="1">
    <citation type="submission" date="2018-06" db="EMBL/GenBank/DDBJ databases">
        <title>Genomic Encyclopedia of Type Strains, Phase IV (KMG-IV): sequencing the most valuable type-strain genomes for metagenomic binning, comparative biology and taxonomic classification.</title>
        <authorList>
            <person name="Goeker M."/>
        </authorList>
    </citation>
    <scope>NUCLEOTIDE SEQUENCE [LARGE SCALE GENOMIC DNA]</scope>
    <source>
        <strain evidence="16 17">DSM 15140</strain>
    </source>
</reference>
<dbReference type="AlphaFoldDB" id="A0A366EDQ3"/>
<evidence type="ECO:0000256" key="1">
    <source>
        <dbReference type="ARBA" id="ARBA00005513"/>
    </source>
</evidence>
<evidence type="ECO:0000256" key="2">
    <source>
        <dbReference type="ARBA" id="ARBA00022448"/>
    </source>
</evidence>
<dbReference type="EMBL" id="QNRI01000002">
    <property type="protein sequence ID" value="RBP00544.1"/>
    <property type="molecule type" value="Genomic_DNA"/>
</dbReference>
<dbReference type="GO" id="GO:0045259">
    <property type="term" value="C:proton-transporting ATP synthase complex"/>
    <property type="evidence" value="ECO:0007669"/>
    <property type="project" value="UniProtKB-KW"/>
</dbReference>
<dbReference type="InterPro" id="IPR005864">
    <property type="entry name" value="ATP_synth_F0_bsu_bac"/>
</dbReference>
<accession>A0A366EDQ3</accession>
<sequence>MQGVNSFMVVGAGGVGDLEIGTIIFSLLSFALLLLLLKRFAWGPLMNKMEERENYIANELDVAEKNRLEAEKASKEANEKLMQTRQEAQSIIEEARKAGAKQEETIIEAARKAANDIKQQAQADIKQEKEQAIQALQDQVASLSVQIATKVIEKEINTEDQERLISDYMKQLGEE</sequence>
<feature type="transmembrane region" description="Helical" evidence="13">
    <location>
        <begin position="20"/>
        <end position="37"/>
    </location>
</feature>
<evidence type="ECO:0000256" key="12">
    <source>
        <dbReference type="ARBA" id="ARBA00037847"/>
    </source>
</evidence>
<evidence type="ECO:0000313" key="16">
    <source>
        <dbReference type="EMBL" id="RBP00544.1"/>
    </source>
</evidence>
<dbReference type="SUPFAM" id="SSF81573">
    <property type="entry name" value="F1F0 ATP synthase subunit B, membrane domain"/>
    <property type="match status" value="1"/>
</dbReference>
<evidence type="ECO:0000256" key="14">
    <source>
        <dbReference type="RuleBase" id="RU003848"/>
    </source>
</evidence>
<dbReference type="PANTHER" id="PTHR33445:SF1">
    <property type="entry name" value="ATP SYNTHASE SUBUNIT B"/>
    <property type="match status" value="1"/>
</dbReference>
<dbReference type="InterPro" id="IPR002146">
    <property type="entry name" value="ATP_synth_b/b'su_bac/chlpt"/>
</dbReference>
<evidence type="ECO:0000256" key="11">
    <source>
        <dbReference type="ARBA" id="ARBA00025198"/>
    </source>
</evidence>
<protein>
    <recommendedName>
        <fullName evidence="13">ATP synthase subunit b</fullName>
    </recommendedName>
    <alternativeName>
        <fullName evidence="13">ATP synthase F(0) sector subunit b</fullName>
    </alternativeName>
    <alternativeName>
        <fullName evidence="13">ATPase subunit I</fullName>
    </alternativeName>
    <alternativeName>
        <fullName evidence="13">F-type ATPase subunit b</fullName>
        <shortName evidence="13">F-ATPase subunit b</shortName>
    </alternativeName>
</protein>
<evidence type="ECO:0000256" key="15">
    <source>
        <dbReference type="SAM" id="Coils"/>
    </source>
</evidence>
<keyword evidence="4 13" id="KW-0138">CF(0)</keyword>
<evidence type="ECO:0000256" key="8">
    <source>
        <dbReference type="ARBA" id="ARBA00023065"/>
    </source>
</evidence>
<keyword evidence="10 13" id="KW-0066">ATP synthesis</keyword>
<keyword evidence="17" id="KW-1185">Reference proteome</keyword>
<comment type="function">
    <text evidence="13">Component of the F(0) channel, it forms part of the peripheral stalk, linking F(1) to F(0).</text>
</comment>
<comment type="subunit">
    <text evidence="13">F-type ATPases have 2 components, F(1) - the catalytic core - and F(0) - the membrane proton channel. F(1) has five subunits: alpha(3), beta(3), gamma(1), delta(1), epsilon(1). F(0) has three main subunits: a(1), b(2) and c(10-14). The alpha and beta chains form an alternating ring which encloses part of the gamma chain. F(1) is attached to F(0) by a central stalk formed by the gamma and epsilon chains, while a peripheral stalk is formed by the delta and b chains.</text>
</comment>
<keyword evidence="6 13" id="KW-0375">Hydrogen ion transport</keyword>
<keyword evidence="7 13" id="KW-1133">Transmembrane helix</keyword>
<dbReference type="Pfam" id="PF00430">
    <property type="entry name" value="ATP-synt_B"/>
    <property type="match status" value="1"/>
</dbReference>
<evidence type="ECO:0000256" key="10">
    <source>
        <dbReference type="ARBA" id="ARBA00023310"/>
    </source>
</evidence>
<dbReference type="GO" id="GO:0012505">
    <property type="term" value="C:endomembrane system"/>
    <property type="evidence" value="ECO:0007669"/>
    <property type="project" value="UniProtKB-SubCell"/>
</dbReference>